<sequence>MPTSIPSTLTTTFCFTGDALVAVASAYTALVTGPAPLTVDGAALGGGLPARSIELPELAGWLYDNAPGPTASRAVRDVIWRELVGRARTGEAAWVIACYGVALPGLKRTAAQAVRTLDPVTADDVVSEMVTRFLEALHQIDLQHRNVGSRLIWRAREAALYSRMRHLRDAPTDPHTLTDTHQSRTGSGGSSAEELDHDAAPLTALADAVTLGILSRHEADLITVTRLGTTPLSELARRSGVPSKRLYSRRERAEARLHTAITDGVVPVTTGARVANQGS</sequence>
<dbReference type="Proteomes" id="UP001595872">
    <property type="component" value="Unassembled WGS sequence"/>
</dbReference>
<evidence type="ECO:0000313" key="2">
    <source>
        <dbReference type="EMBL" id="MFC4912257.1"/>
    </source>
</evidence>
<feature type="compositionally biased region" description="Basic and acidic residues" evidence="1">
    <location>
        <begin position="169"/>
        <end position="182"/>
    </location>
</feature>
<evidence type="ECO:0000313" key="3">
    <source>
        <dbReference type="Proteomes" id="UP001595872"/>
    </source>
</evidence>
<gene>
    <name evidence="2" type="ORF">ACFPCY_33500</name>
</gene>
<keyword evidence="3" id="KW-1185">Reference proteome</keyword>
<name>A0ABV9U6V1_9ACTN</name>
<comment type="caution">
    <text evidence="2">The sequence shown here is derived from an EMBL/GenBank/DDBJ whole genome shotgun (WGS) entry which is preliminary data.</text>
</comment>
<feature type="region of interest" description="Disordered" evidence="1">
    <location>
        <begin position="169"/>
        <end position="195"/>
    </location>
</feature>
<proteinExistence type="predicted"/>
<dbReference type="RefSeq" id="WP_378261971.1">
    <property type="nucleotide sequence ID" value="NZ_JBHSIT010000011.1"/>
</dbReference>
<evidence type="ECO:0000256" key="1">
    <source>
        <dbReference type="SAM" id="MobiDB-lite"/>
    </source>
</evidence>
<evidence type="ECO:0008006" key="4">
    <source>
        <dbReference type="Google" id="ProtNLM"/>
    </source>
</evidence>
<protein>
    <recommendedName>
        <fullName evidence="4">Sigma-70 family RNA polymerase sigma factor</fullName>
    </recommendedName>
</protein>
<reference evidence="3" key="1">
    <citation type="journal article" date="2019" name="Int. J. Syst. Evol. Microbiol.">
        <title>The Global Catalogue of Microorganisms (GCM) 10K type strain sequencing project: providing services to taxonomists for standard genome sequencing and annotation.</title>
        <authorList>
            <consortium name="The Broad Institute Genomics Platform"/>
            <consortium name="The Broad Institute Genome Sequencing Center for Infectious Disease"/>
            <person name="Wu L."/>
            <person name="Ma J."/>
        </authorList>
    </citation>
    <scope>NUCLEOTIDE SEQUENCE [LARGE SCALE GENOMIC DNA]</scope>
    <source>
        <strain evidence="3">KLKA75</strain>
    </source>
</reference>
<accession>A0ABV9U6V1</accession>
<organism evidence="2 3">
    <name type="scientific">Actinomadura gamaensis</name>
    <dbReference type="NCBI Taxonomy" id="1763541"/>
    <lineage>
        <taxon>Bacteria</taxon>
        <taxon>Bacillati</taxon>
        <taxon>Actinomycetota</taxon>
        <taxon>Actinomycetes</taxon>
        <taxon>Streptosporangiales</taxon>
        <taxon>Thermomonosporaceae</taxon>
        <taxon>Actinomadura</taxon>
    </lineage>
</organism>
<dbReference type="EMBL" id="JBHSIT010000011">
    <property type="protein sequence ID" value="MFC4912257.1"/>
    <property type="molecule type" value="Genomic_DNA"/>
</dbReference>